<dbReference type="RefSeq" id="WP_330133481.1">
    <property type="nucleotide sequence ID" value="NZ_JAUTXY010000004.1"/>
</dbReference>
<protein>
    <submittedName>
        <fullName evidence="2">Helix-turn-helix transcriptional regulator</fullName>
    </submittedName>
</protein>
<reference evidence="2 3" key="1">
    <citation type="submission" date="2023-07" db="EMBL/GenBank/DDBJ databases">
        <authorList>
            <person name="Girao M."/>
            <person name="Carvalho M.F."/>
        </authorList>
    </citation>
    <scope>NUCLEOTIDE SEQUENCE [LARGE SCALE GENOMIC DNA]</scope>
    <source>
        <strain evidence="2 3">YIM65754</strain>
    </source>
</reference>
<feature type="domain" description="HTH cro/C1-type" evidence="1">
    <location>
        <begin position="51"/>
        <end position="80"/>
    </location>
</feature>
<evidence type="ECO:0000313" key="2">
    <source>
        <dbReference type="EMBL" id="MEE2058261.1"/>
    </source>
</evidence>
<gene>
    <name evidence="2" type="ORF">Q7514_12085</name>
</gene>
<dbReference type="Proteomes" id="UP001336020">
    <property type="component" value="Unassembled WGS sequence"/>
</dbReference>
<accession>A0ABU7L9P2</accession>
<dbReference type="CDD" id="cd00093">
    <property type="entry name" value="HTH_XRE"/>
    <property type="match status" value="1"/>
</dbReference>
<evidence type="ECO:0000259" key="1">
    <source>
        <dbReference type="PROSITE" id="PS50943"/>
    </source>
</evidence>
<name>A0ABU7L9P2_9NOCA</name>
<dbReference type="EMBL" id="JAUTXY010000004">
    <property type="protein sequence ID" value="MEE2058261.1"/>
    <property type="molecule type" value="Genomic_DNA"/>
</dbReference>
<dbReference type="SUPFAM" id="SSF47413">
    <property type="entry name" value="lambda repressor-like DNA-binding domains"/>
    <property type="match status" value="1"/>
</dbReference>
<organism evidence="2 3">
    <name type="scientific">Rhodococcus artemisiae</name>
    <dbReference type="NCBI Taxonomy" id="714159"/>
    <lineage>
        <taxon>Bacteria</taxon>
        <taxon>Bacillati</taxon>
        <taxon>Actinomycetota</taxon>
        <taxon>Actinomycetes</taxon>
        <taxon>Mycobacteriales</taxon>
        <taxon>Nocardiaceae</taxon>
        <taxon>Rhodococcus</taxon>
    </lineage>
</organism>
<sequence>MTEPSPIDSLGPTGVHVARNVQRLRETRNLSFADLSRELAKIGRHIPTLGLRKIESLRRRVDTDDLVALAIVFDVSPATLLMPHAYDMEEWSTGRSALTDPDAKYRFEVVWDWLVADAPLVVGAESPNGRQMHAFRLNAVPEHAYMRKQLGFDADGRARRHGDD</sequence>
<evidence type="ECO:0000313" key="3">
    <source>
        <dbReference type="Proteomes" id="UP001336020"/>
    </source>
</evidence>
<dbReference type="PROSITE" id="PS50943">
    <property type="entry name" value="HTH_CROC1"/>
    <property type="match status" value="1"/>
</dbReference>
<dbReference type="Gene3D" id="1.10.260.40">
    <property type="entry name" value="lambda repressor-like DNA-binding domains"/>
    <property type="match status" value="1"/>
</dbReference>
<comment type="caution">
    <text evidence="2">The sequence shown here is derived from an EMBL/GenBank/DDBJ whole genome shotgun (WGS) entry which is preliminary data.</text>
</comment>
<dbReference type="InterPro" id="IPR010982">
    <property type="entry name" value="Lambda_DNA-bd_dom_sf"/>
</dbReference>
<proteinExistence type="predicted"/>
<dbReference type="InterPro" id="IPR001387">
    <property type="entry name" value="Cro/C1-type_HTH"/>
</dbReference>
<keyword evidence="3" id="KW-1185">Reference proteome</keyword>